<dbReference type="Proteomes" id="UP000628669">
    <property type="component" value="Unassembled WGS sequence"/>
</dbReference>
<evidence type="ECO:0000313" key="2">
    <source>
        <dbReference type="EMBL" id="MBK1896034.1"/>
    </source>
</evidence>
<dbReference type="RefSeq" id="WP_200245394.1">
    <property type="nucleotide sequence ID" value="NZ_JAENHK010000008.1"/>
</dbReference>
<proteinExistence type="predicted"/>
<name>A0ABS1FUB7_9FLAO</name>
<keyword evidence="3" id="KW-1185">Reference proteome</keyword>
<reference evidence="3" key="1">
    <citation type="submission" date="2021-01" db="EMBL/GenBank/DDBJ databases">
        <title>Genome public.</title>
        <authorList>
            <person name="Liu C."/>
            <person name="Sun Q."/>
        </authorList>
    </citation>
    <scope>NUCLEOTIDE SEQUENCE [LARGE SCALE GENOMIC DNA]</scope>
    <source>
        <strain evidence="3">YIM B02567</strain>
    </source>
</reference>
<dbReference type="InterPro" id="IPR021957">
    <property type="entry name" value="DUF3574"/>
</dbReference>
<dbReference type="EMBL" id="JAENHK010000008">
    <property type="protein sequence ID" value="MBK1896034.1"/>
    <property type="molecule type" value="Genomic_DNA"/>
</dbReference>
<accession>A0ABS1FUB7</accession>
<protein>
    <submittedName>
        <fullName evidence="2">DUF3574 domain-containing protein</fullName>
    </submittedName>
</protein>
<dbReference type="Pfam" id="PF12098">
    <property type="entry name" value="DUF3574"/>
    <property type="match status" value="1"/>
</dbReference>
<comment type="caution">
    <text evidence="2">The sequence shown here is derived from an EMBL/GenBank/DDBJ whole genome shotgun (WGS) entry which is preliminary data.</text>
</comment>
<keyword evidence="1" id="KW-0732">Signal</keyword>
<dbReference type="PROSITE" id="PS51257">
    <property type="entry name" value="PROKAR_LIPOPROTEIN"/>
    <property type="match status" value="1"/>
</dbReference>
<feature type="signal peptide" evidence="1">
    <location>
        <begin position="1"/>
        <end position="24"/>
    </location>
</feature>
<evidence type="ECO:0000256" key="1">
    <source>
        <dbReference type="SAM" id="SignalP"/>
    </source>
</evidence>
<evidence type="ECO:0000313" key="3">
    <source>
        <dbReference type="Proteomes" id="UP000628669"/>
    </source>
</evidence>
<organism evidence="2 3">
    <name type="scientific">Chryseobacterium paridis</name>
    <dbReference type="NCBI Taxonomy" id="2800328"/>
    <lineage>
        <taxon>Bacteria</taxon>
        <taxon>Pseudomonadati</taxon>
        <taxon>Bacteroidota</taxon>
        <taxon>Flavobacteriia</taxon>
        <taxon>Flavobacteriales</taxon>
        <taxon>Weeksellaceae</taxon>
        <taxon>Chryseobacterium group</taxon>
        <taxon>Chryseobacterium</taxon>
    </lineage>
</organism>
<sequence>MKTQKKLILSTILSVTLISCSTMQRTDLYFGTNIPTGGNVTPQQWKAFTDDVITHYFPEGYTESDAVGKWMDTQTKLTISENTKVVTFLGKPTKERNAMLDSITQRYIRKFHQQSVLRVDSKPKVKFISKI</sequence>
<feature type="chain" id="PRO_5047131822" evidence="1">
    <location>
        <begin position="25"/>
        <end position="131"/>
    </location>
</feature>
<gene>
    <name evidence="2" type="ORF">JHL15_09750</name>
</gene>